<keyword evidence="1" id="KW-0813">Transport</keyword>
<dbReference type="PANTHER" id="PTHR38643">
    <property type="entry name" value="PURINE NUCLEOSIDE PERMEASE C285.05-RELATED"/>
    <property type="match status" value="1"/>
</dbReference>
<dbReference type="GO" id="GO:0055085">
    <property type="term" value="P:transmembrane transport"/>
    <property type="evidence" value="ECO:0007669"/>
    <property type="project" value="InterPro"/>
</dbReference>
<accession>A0A167NCG7</accession>
<protein>
    <submittedName>
        <fullName evidence="2">Purine nucleoside permease</fullName>
    </submittedName>
</protein>
<gene>
    <name evidence="2" type="ORF">CALVIDRAFT_562917</name>
</gene>
<name>A0A167NCG7_CALVF</name>
<evidence type="ECO:0000313" key="3">
    <source>
        <dbReference type="Proteomes" id="UP000076738"/>
    </source>
</evidence>
<dbReference type="GO" id="GO:0005783">
    <property type="term" value="C:endoplasmic reticulum"/>
    <property type="evidence" value="ECO:0007669"/>
    <property type="project" value="TreeGrafter"/>
</dbReference>
<evidence type="ECO:0000313" key="2">
    <source>
        <dbReference type="EMBL" id="KZO97569.1"/>
    </source>
</evidence>
<proteinExistence type="inferred from homology"/>
<reference evidence="2 3" key="1">
    <citation type="journal article" date="2016" name="Mol. Biol. Evol.">
        <title>Comparative Genomics of Early-Diverging Mushroom-Forming Fungi Provides Insights into the Origins of Lignocellulose Decay Capabilities.</title>
        <authorList>
            <person name="Nagy L.G."/>
            <person name="Riley R."/>
            <person name="Tritt A."/>
            <person name="Adam C."/>
            <person name="Daum C."/>
            <person name="Floudas D."/>
            <person name="Sun H."/>
            <person name="Yadav J.S."/>
            <person name="Pangilinan J."/>
            <person name="Larsson K.H."/>
            <person name="Matsuura K."/>
            <person name="Barry K."/>
            <person name="Labutti K."/>
            <person name="Kuo R."/>
            <person name="Ohm R.A."/>
            <person name="Bhattacharya S.S."/>
            <person name="Shirouzu T."/>
            <person name="Yoshinaga Y."/>
            <person name="Martin F.M."/>
            <person name="Grigoriev I.V."/>
            <person name="Hibbett D.S."/>
        </authorList>
    </citation>
    <scope>NUCLEOTIDE SEQUENCE [LARGE SCALE GENOMIC DNA]</scope>
    <source>
        <strain evidence="2 3">TUFC12733</strain>
    </source>
</reference>
<dbReference type="Proteomes" id="UP000076738">
    <property type="component" value="Unassembled WGS sequence"/>
</dbReference>
<dbReference type="AlphaFoldDB" id="A0A167NCG7"/>
<dbReference type="Pfam" id="PF06516">
    <property type="entry name" value="NUP"/>
    <property type="match status" value="1"/>
</dbReference>
<dbReference type="InterPro" id="IPR009486">
    <property type="entry name" value="Pur_nuclsid_perm"/>
</dbReference>
<dbReference type="EMBL" id="KV417279">
    <property type="protein sequence ID" value="KZO97569.1"/>
    <property type="molecule type" value="Genomic_DNA"/>
</dbReference>
<comment type="function">
    <text evidence="1">Nucleoside permease that transports adenosine and guanosine.</text>
</comment>
<evidence type="ECO:0000256" key="1">
    <source>
        <dbReference type="PIRNR" id="PIRNR013171"/>
    </source>
</evidence>
<dbReference type="STRING" id="1330018.A0A167NCG7"/>
<comment type="similarity">
    <text evidence="1">Belongs to the NUP family.</text>
</comment>
<keyword evidence="3" id="KW-1185">Reference proteome</keyword>
<dbReference type="PIRSF" id="PIRSF013171">
    <property type="entry name" value="Pur_nuclsid_perm"/>
    <property type="match status" value="1"/>
</dbReference>
<dbReference type="OrthoDB" id="2331083at2759"/>
<organism evidence="2 3">
    <name type="scientific">Calocera viscosa (strain TUFC12733)</name>
    <dbReference type="NCBI Taxonomy" id="1330018"/>
    <lineage>
        <taxon>Eukaryota</taxon>
        <taxon>Fungi</taxon>
        <taxon>Dikarya</taxon>
        <taxon>Basidiomycota</taxon>
        <taxon>Agaricomycotina</taxon>
        <taxon>Dacrymycetes</taxon>
        <taxon>Dacrymycetales</taxon>
        <taxon>Dacrymycetaceae</taxon>
        <taxon>Calocera</taxon>
    </lineage>
</organism>
<dbReference type="PANTHER" id="PTHR38643:SF1">
    <property type="entry name" value="PURINE NUCLEOSIDE PERMEASE C285.05-RELATED"/>
    <property type="match status" value="1"/>
</dbReference>
<sequence>MFAPEQDVWIEPLQLGVHNVSVPGLSPLYPDVRCDAKGWICQMTTGEAEINAASSTTALFFSDSFDFRKTYFLIAGIGGGNPYRVTTGSATFARFAIQSALGYEMDIREAPSNWTTGYWAFGTTAPFQYPGYSNWYGTEVFELNTNLLGRVMDLVKDVKLNDSSDAQTFRSQWDFAPANAYPTIVQCDVTTSDVWFTGTLMSEAMGNISSAWTNGTAKYCATAEEDNATLMSALRATIAGRVDFGRFMLLRTIVNFDRPPPGLTTYQSLEGNQQGFEIGLQNIYMAGWPVVKEIVYDWKNWEMGTAPPTNDTTYGDVLGVLLSNGTVPHGVGTDLNTTKRGY</sequence>